<evidence type="ECO:0000313" key="8">
    <source>
        <dbReference type="EMBL" id="KAK3609995.1"/>
    </source>
</evidence>
<evidence type="ECO:0000256" key="2">
    <source>
        <dbReference type="ARBA" id="ARBA00008670"/>
    </source>
</evidence>
<evidence type="ECO:0000313" key="9">
    <source>
        <dbReference type="Proteomes" id="UP001195483"/>
    </source>
</evidence>
<dbReference type="PANTHER" id="PTHR11471">
    <property type="entry name" value="TUMOR NECROSIS FACTOR FAMILY MEMBER"/>
    <property type="match status" value="1"/>
</dbReference>
<evidence type="ECO:0000256" key="1">
    <source>
        <dbReference type="ARBA" id="ARBA00004370"/>
    </source>
</evidence>
<dbReference type="GO" id="GO:0005164">
    <property type="term" value="F:tumor necrosis factor receptor binding"/>
    <property type="evidence" value="ECO:0007669"/>
    <property type="project" value="InterPro"/>
</dbReference>
<evidence type="ECO:0000259" key="7">
    <source>
        <dbReference type="PROSITE" id="PS50049"/>
    </source>
</evidence>
<dbReference type="Gene3D" id="2.60.120.40">
    <property type="match status" value="1"/>
</dbReference>
<keyword evidence="3" id="KW-0202">Cytokine</keyword>
<reference evidence="8" key="2">
    <citation type="journal article" date="2021" name="Genome Biol. Evol.">
        <title>Developing a high-quality reference genome for a parasitic bivalve with doubly uniparental inheritance (Bivalvia: Unionida).</title>
        <authorList>
            <person name="Smith C.H."/>
        </authorList>
    </citation>
    <scope>NUCLEOTIDE SEQUENCE</scope>
    <source>
        <strain evidence="8">CHS0354</strain>
        <tissue evidence="8">Mantle</tissue>
    </source>
</reference>
<name>A0AAE0TGK6_9BIVA</name>
<dbReference type="SUPFAM" id="SSF49842">
    <property type="entry name" value="TNF-like"/>
    <property type="match status" value="1"/>
</dbReference>
<sequence>MNLTLEDTKQINTVPDQHYKPTQKEESALLTENTKEEHDGRVDTSSYVADTKRQCCSHSTPRELDDEKNVTGRSSAGTPILISQGFYLKKKHLRHECVKNAKRVHICLLVSVVAKIGLTITVVLLATKVGKNVELERENDPLLHLPKEHFKDSLCIPCNYLGSTIKAEYTLFDSITPCGSKLCCIRNGTLQKLFLLMLQEGSTSKATKERLDLENYTDGNTTISTWRSRIIAAHVYAKVTSLPEKLTWQTDAGHGTAFTHGITLTPESRLQVPRAGFYFIYSTVTFKCQTEPTTALVHRMNRQHKNRPNAGVQTLLLSKPNECGSDGIYSSFLAGVMKLTNNDELSVSLNDFSLTSVYKSTLSNYFGLYLI</sequence>
<dbReference type="EMBL" id="JAEAOA010001913">
    <property type="protein sequence ID" value="KAK3609995.1"/>
    <property type="molecule type" value="Genomic_DNA"/>
</dbReference>
<evidence type="ECO:0000256" key="4">
    <source>
        <dbReference type="ARBA" id="ARBA00023136"/>
    </source>
</evidence>
<feature type="region of interest" description="Disordered" evidence="5">
    <location>
        <begin position="1"/>
        <end position="44"/>
    </location>
</feature>
<feature type="compositionally biased region" description="Basic and acidic residues" evidence="5">
    <location>
        <begin position="17"/>
        <end position="42"/>
    </location>
</feature>
<protein>
    <recommendedName>
        <fullName evidence="7">THD domain-containing protein</fullName>
    </recommendedName>
</protein>
<keyword evidence="6" id="KW-1133">Transmembrane helix</keyword>
<dbReference type="PROSITE" id="PS50049">
    <property type="entry name" value="THD_2"/>
    <property type="match status" value="1"/>
</dbReference>
<evidence type="ECO:0000256" key="3">
    <source>
        <dbReference type="ARBA" id="ARBA00022514"/>
    </source>
</evidence>
<dbReference type="InterPro" id="IPR006052">
    <property type="entry name" value="TNF_dom"/>
</dbReference>
<dbReference type="GO" id="GO:0016020">
    <property type="term" value="C:membrane"/>
    <property type="evidence" value="ECO:0007669"/>
    <property type="project" value="UniProtKB-SubCell"/>
</dbReference>
<dbReference type="GO" id="GO:0005615">
    <property type="term" value="C:extracellular space"/>
    <property type="evidence" value="ECO:0007669"/>
    <property type="project" value="UniProtKB-KW"/>
</dbReference>
<evidence type="ECO:0000256" key="6">
    <source>
        <dbReference type="SAM" id="Phobius"/>
    </source>
</evidence>
<comment type="subcellular location">
    <subcellularLocation>
        <location evidence="1">Membrane</location>
    </subcellularLocation>
</comment>
<feature type="compositionally biased region" description="Polar residues" evidence="5">
    <location>
        <begin position="1"/>
        <end position="15"/>
    </location>
</feature>
<feature type="domain" description="THD" evidence="7">
    <location>
        <begin position="231"/>
        <end position="371"/>
    </location>
</feature>
<reference evidence="8" key="1">
    <citation type="journal article" date="2021" name="Genome Biol. Evol.">
        <title>A High-Quality Reference Genome for a Parasitic Bivalve with Doubly Uniparental Inheritance (Bivalvia: Unionida).</title>
        <authorList>
            <person name="Smith C.H."/>
        </authorList>
    </citation>
    <scope>NUCLEOTIDE SEQUENCE</scope>
    <source>
        <strain evidence="8">CHS0354</strain>
    </source>
</reference>
<comment type="caution">
    <text evidence="8">The sequence shown here is derived from an EMBL/GenBank/DDBJ whole genome shotgun (WGS) entry which is preliminary data.</text>
</comment>
<gene>
    <name evidence="8" type="ORF">CHS0354_032339</name>
</gene>
<dbReference type="AlphaFoldDB" id="A0AAE0TGK6"/>
<dbReference type="InterPro" id="IPR008983">
    <property type="entry name" value="Tumour_necrosis_fac-like_dom"/>
</dbReference>
<dbReference type="SMART" id="SM00207">
    <property type="entry name" value="TNF"/>
    <property type="match status" value="1"/>
</dbReference>
<keyword evidence="4 6" id="KW-0472">Membrane</keyword>
<keyword evidence="6" id="KW-0812">Transmembrane</keyword>
<reference evidence="8" key="3">
    <citation type="submission" date="2023-05" db="EMBL/GenBank/DDBJ databases">
        <authorList>
            <person name="Smith C.H."/>
        </authorList>
    </citation>
    <scope>NUCLEOTIDE SEQUENCE</scope>
    <source>
        <strain evidence="8">CHS0354</strain>
        <tissue evidence="8">Mantle</tissue>
    </source>
</reference>
<organism evidence="8 9">
    <name type="scientific">Potamilus streckersoni</name>
    <dbReference type="NCBI Taxonomy" id="2493646"/>
    <lineage>
        <taxon>Eukaryota</taxon>
        <taxon>Metazoa</taxon>
        <taxon>Spiralia</taxon>
        <taxon>Lophotrochozoa</taxon>
        <taxon>Mollusca</taxon>
        <taxon>Bivalvia</taxon>
        <taxon>Autobranchia</taxon>
        <taxon>Heteroconchia</taxon>
        <taxon>Palaeoheterodonta</taxon>
        <taxon>Unionida</taxon>
        <taxon>Unionoidea</taxon>
        <taxon>Unionidae</taxon>
        <taxon>Ambleminae</taxon>
        <taxon>Lampsilini</taxon>
        <taxon>Potamilus</taxon>
    </lineage>
</organism>
<accession>A0AAE0TGK6</accession>
<keyword evidence="9" id="KW-1185">Reference proteome</keyword>
<feature type="transmembrane region" description="Helical" evidence="6">
    <location>
        <begin position="104"/>
        <end position="126"/>
    </location>
</feature>
<comment type="similarity">
    <text evidence="2">Belongs to the tumor necrosis factor family.</text>
</comment>
<dbReference type="Proteomes" id="UP001195483">
    <property type="component" value="Unassembled WGS sequence"/>
</dbReference>
<proteinExistence type="inferred from homology"/>
<dbReference type="GO" id="GO:0006955">
    <property type="term" value="P:immune response"/>
    <property type="evidence" value="ECO:0007669"/>
    <property type="project" value="InterPro"/>
</dbReference>
<evidence type="ECO:0000256" key="5">
    <source>
        <dbReference type="SAM" id="MobiDB-lite"/>
    </source>
</evidence>
<dbReference type="GO" id="GO:0005125">
    <property type="term" value="F:cytokine activity"/>
    <property type="evidence" value="ECO:0007669"/>
    <property type="project" value="UniProtKB-KW"/>
</dbReference>
<dbReference type="Pfam" id="PF00229">
    <property type="entry name" value="TNF"/>
    <property type="match status" value="1"/>
</dbReference>
<dbReference type="PANTHER" id="PTHR11471:SF13">
    <property type="entry name" value="TNF FAMILY PROFILE DOMAIN-CONTAINING PROTEIN"/>
    <property type="match status" value="1"/>
</dbReference>